<evidence type="ECO:0008006" key="4">
    <source>
        <dbReference type="Google" id="ProtNLM"/>
    </source>
</evidence>
<dbReference type="PROSITE" id="PS51257">
    <property type="entry name" value="PROKAR_LIPOPROTEIN"/>
    <property type="match status" value="1"/>
</dbReference>
<name>A0A541BNH2_9NOCA</name>
<gene>
    <name evidence="2" type="ORF">FK531_04045</name>
</gene>
<evidence type="ECO:0000313" key="2">
    <source>
        <dbReference type="EMBL" id="TQF73859.1"/>
    </source>
</evidence>
<keyword evidence="3" id="KW-1185">Reference proteome</keyword>
<feature type="chain" id="PRO_5038947649" description="Lipoprotein" evidence="1">
    <location>
        <begin position="19"/>
        <end position="151"/>
    </location>
</feature>
<reference evidence="2 3" key="1">
    <citation type="submission" date="2019-06" db="EMBL/GenBank/DDBJ databases">
        <title>Rhodococcus spaelei sp. nov., isolated from a cave.</title>
        <authorList>
            <person name="Lee S.D."/>
        </authorList>
    </citation>
    <scope>NUCLEOTIDE SEQUENCE [LARGE SCALE GENOMIC DNA]</scope>
    <source>
        <strain evidence="2 3">C9-5</strain>
    </source>
</reference>
<accession>A0A541BNH2</accession>
<evidence type="ECO:0000313" key="3">
    <source>
        <dbReference type="Proteomes" id="UP000316256"/>
    </source>
</evidence>
<protein>
    <recommendedName>
        <fullName evidence="4">Lipoprotein</fullName>
    </recommendedName>
</protein>
<dbReference type="AlphaFoldDB" id="A0A541BNH2"/>
<proteinExistence type="predicted"/>
<dbReference type="Proteomes" id="UP000316256">
    <property type="component" value="Unassembled WGS sequence"/>
</dbReference>
<keyword evidence="1" id="KW-0732">Signal</keyword>
<organism evidence="2 3">
    <name type="scientific">Rhodococcus spelaei</name>
    <dbReference type="NCBI Taxonomy" id="2546320"/>
    <lineage>
        <taxon>Bacteria</taxon>
        <taxon>Bacillati</taxon>
        <taxon>Actinomycetota</taxon>
        <taxon>Actinomycetes</taxon>
        <taxon>Mycobacteriales</taxon>
        <taxon>Nocardiaceae</taxon>
        <taxon>Rhodococcus</taxon>
    </lineage>
</organism>
<dbReference type="RefSeq" id="WP_142095424.1">
    <property type="nucleotide sequence ID" value="NZ_VIGH01000002.1"/>
</dbReference>
<comment type="caution">
    <text evidence="2">The sequence shown here is derived from an EMBL/GenBank/DDBJ whole genome shotgun (WGS) entry which is preliminary data.</text>
</comment>
<sequence length="151" mass="14755">MKIAAAVLAASAISLAVAGCSSNSSDTTTTTANSAKDKASAAMSSAASAVGGAMSSASAAVGSAASKAQGAVDSAKSTTFTVAFKAGFSNLAEGRDDAAIADIFNQTCADIDANQDESTIVTGLETRAGNNGVPATKDQAQHIYDIAKPLC</sequence>
<dbReference type="OrthoDB" id="4465565at2"/>
<feature type="signal peptide" evidence="1">
    <location>
        <begin position="1"/>
        <end position="18"/>
    </location>
</feature>
<dbReference type="EMBL" id="VIGH01000002">
    <property type="protein sequence ID" value="TQF73859.1"/>
    <property type="molecule type" value="Genomic_DNA"/>
</dbReference>
<evidence type="ECO:0000256" key="1">
    <source>
        <dbReference type="SAM" id="SignalP"/>
    </source>
</evidence>